<keyword evidence="3" id="KW-1185">Reference proteome</keyword>
<keyword evidence="1" id="KW-1133">Transmembrane helix</keyword>
<evidence type="ECO:0000313" key="2">
    <source>
        <dbReference type="EMBL" id="KAL3229224.1"/>
    </source>
</evidence>
<accession>A0ABR4NNB8</accession>
<proteinExistence type="predicted"/>
<protein>
    <submittedName>
        <fullName evidence="2">Protein MUM3</fullName>
    </submittedName>
</protein>
<keyword evidence="1" id="KW-0812">Transmembrane</keyword>
<organism evidence="2 3">
    <name type="scientific">Nakaseomyces bracarensis</name>
    <dbReference type="NCBI Taxonomy" id="273131"/>
    <lineage>
        <taxon>Eukaryota</taxon>
        <taxon>Fungi</taxon>
        <taxon>Dikarya</taxon>
        <taxon>Ascomycota</taxon>
        <taxon>Saccharomycotina</taxon>
        <taxon>Saccharomycetes</taxon>
        <taxon>Saccharomycetales</taxon>
        <taxon>Saccharomycetaceae</taxon>
        <taxon>Nakaseomyces</taxon>
    </lineage>
</organism>
<dbReference type="PANTHER" id="PTHR10983:SF70">
    <property type="entry name" value="PROTEIN MUM3"/>
    <property type="match status" value="1"/>
</dbReference>
<name>A0ABR4NNB8_9SACH</name>
<sequence length="476" mass="55961">MGFVAFVENCLIGPSKDIEGWEIWDWVVVCYKCIIIVGYLLLHTTMLLARLFLQYITLTSFFLRSYALYRRFWWHIPLLGTYFIQIASYLVTSIPRVVLPTLAVWCELVELVFQIHIVELIFGHDKKTLNVILKSGSADLNLYDDEFNFMTTLLISNHRSLVDYVVLQYLIKNSMGNSHSRWGKFEIISKYYRSKKLEGMRLQYLSWGQIVKFPNLLFGIHLLSTDENNPVNTEDIEYLLKNSYNQTIILFPEVNIMTTELSIVQRTLNSNKSFTTQFRNVLNPRFKAFVNTIDCFARFREVPRLPHLPVITETKHYLNQKMESLFLSLNEGNDVQDDAVITHILDHSGGNFKPQKRINEKMKHRREKIRINPYLYDVTILYYRIRYVTDAHNHEEGSIVPECGYQLEQISPSLLEFLRPDSNNTRDPIITMISVQKHETDPLLCLKDRHLEKWLEDRWKEKDAAIKEMVSSVKLT</sequence>
<comment type="caution">
    <text evidence="2">The sequence shown here is derived from an EMBL/GenBank/DDBJ whole genome shotgun (WGS) entry which is preliminary data.</text>
</comment>
<evidence type="ECO:0000313" key="3">
    <source>
        <dbReference type="Proteomes" id="UP001623330"/>
    </source>
</evidence>
<feature type="transmembrane region" description="Helical" evidence="1">
    <location>
        <begin position="72"/>
        <end position="91"/>
    </location>
</feature>
<dbReference type="Proteomes" id="UP001623330">
    <property type="component" value="Unassembled WGS sequence"/>
</dbReference>
<reference evidence="2 3" key="1">
    <citation type="submission" date="2024-05" db="EMBL/GenBank/DDBJ databases">
        <title>Long read based assembly of the Candida bracarensis genome reveals expanded adhesin content.</title>
        <authorList>
            <person name="Marcet-Houben M."/>
            <person name="Ksiezopolska E."/>
            <person name="Gabaldon T."/>
        </authorList>
    </citation>
    <scope>NUCLEOTIDE SEQUENCE [LARGE SCALE GENOMIC DNA]</scope>
    <source>
        <strain evidence="2 3">CBM6</strain>
    </source>
</reference>
<gene>
    <name evidence="2" type="ORF">RNJ44_02311</name>
</gene>
<evidence type="ECO:0000256" key="1">
    <source>
        <dbReference type="SAM" id="Phobius"/>
    </source>
</evidence>
<feature type="transmembrane region" description="Helical" evidence="1">
    <location>
        <begin position="23"/>
        <end position="42"/>
    </location>
</feature>
<dbReference type="PANTHER" id="PTHR10983">
    <property type="entry name" value="1-ACYLGLYCEROL-3-PHOSPHATE ACYLTRANSFERASE-RELATED"/>
    <property type="match status" value="1"/>
</dbReference>
<dbReference type="EMBL" id="JBEVYD010000012">
    <property type="protein sequence ID" value="KAL3229224.1"/>
    <property type="molecule type" value="Genomic_DNA"/>
</dbReference>
<keyword evidence="1" id="KW-0472">Membrane</keyword>